<keyword evidence="2" id="KW-1185">Reference proteome</keyword>
<dbReference type="Gene3D" id="3.30.70.100">
    <property type="match status" value="1"/>
</dbReference>
<protein>
    <submittedName>
        <fullName evidence="1">Antibiotic biosynthesis monooxygenase</fullName>
    </submittedName>
</protein>
<gene>
    <name evidence="1" type="ORF">K4H28_13740</name>
</gene>
<keyword evidence="1" id="KW-0560">Oxidoreductase</keyword>
<dbReference type="RefSeq" id="WP_221005716.1">
    <property type="nucleotide sequence ID" value="NZ_CP081150.1"/>
</dbReference>
<accession>A0ABX8Z8B4</accession>
<dbReference type="EMBL" id="CP081150">
    <property type="protein sequence ID" value="QZA77333.1"/>
    <property type="molecule type" value="Genomic_DNA"/>
</dbReference>
<name>A0ABX8Z8B4_9NEIS</name>
<sequence length="113" mass="12761">MYSATFIFTTKELDEEFHTLDALIANAAKESTGYLGEEAWEDAKTGRIANIYYWESEIGLRELIAHPKHIEAKQRYSQWLSGYQVIISQVIKTYGDDQLGHLLSKSSSAADVS</sequence>
<reference evidence="1 2" key="1">
    <citation type="submission" date="2021-08" db="EMBL/GenBank/DDBJ databases">
        <title>complete genome sequencing of Deefgea sp. D25.</title>
        <authorList>
            <person name="Bae J.-W."/>
            <person name="Gim D.-H."/>
        </authorList>
    </citation>
    <scope>NUCLEOTIDE SEQUENCE [LARGE SCALE GENOMIC DNA]</scope>
    <source>
        <strain evidence="1 2">D25</strain>
    </source>
</reference>
<evidence type="ECO:0000313" key="2">
    <source>
        <dbReference type="Proteomes" id="UP000825679"/>
    </source>
</evidence>
<dbReference type="Proteomes" id="UP000825679">
    <property type="component" value="Chromosome"/>
</dbReference>
<proteinExistence type="predicted"/>
<dbReference type="SUPFAM" id="SSF54909">
    <property type="entry name" value="Dimeric alpha+beta barrel"/>
    <property type="match status" value="1"/>
</dbReference>
<keyword evidence="1" id="KW-0503">Monooxygenase</keyword>
<organism evidence="1 2">
    <name type="scientific">Deefgea tanakiae</name>
    <dbReference type="NCBI Taxonomy" id="2865840"/>
    <lineage>
        <taxon>Bacteria</taxon>
        <taxon>Pseudomonadati</taxon>
        <taxon>Pseudomonadota</taxon>
        <taxon>Betaproteobacteria</taxon>
        <taxon>Neisseriales</taxon>
        <taxon>Chitinibacteraceae</taxon>
        <taxon>Deefgea</taxon>
    </lineage>
</organism>
<dbReference type="InterPro" id="IPR011008">
    <property type="entry name" value="Dimeric_a/b-barrel"/>
</dbReference>
<dbReference type="GO" id="GO:0004497">
    <property type="term" value="F:monooxygenase activity"/>
    <property type="evidence" value="ECO:0007669"/>
    <property type="project" value="UniProtKB-KW"/>
</dbReference>
<evidence type="ECO:0000313" key="1">
    <source>
        <dbReference type="EMBL" id="QZA77333.1"/>
    </source>
</evidence>